<dbReference type="Pfam" id="PF20227">
    <property type="entry name" value="DUF6586"/>
    <property type="match status" value="1"/>
</dbReference>
<gene>
    <name evidence="1" type="ORF">KW868_09570</name>
</gene>
<dbReference type="STRING" id="106649.GCA_000829655_03348"/>
<sequence>MSRVARFHADRTNQKLYFARLACMQGEQTENVQQAQAHREAAVFHLHGAVLAFLQELVRYYRLNDFSPTLKSIEENMAAKGQVSPEVLVMQKLAKEGFIAELKRAYRLCQYAPEPSAPEPEDETSSNLIIKVTQTPQAWLPDTKILREWHRDLSQLIDGFRNEMVEF</sequence>
<dbReference type="EMBL" id="JAHWXT010000003">
    <property type="protein sequence ID" value="MCF0264712.1"/>
    <property type="molecule type" value="Genomic_DNA"/>
</dbReference>
<dbReference type="GeneID" id="67742613"/>
<dbReference type="Proteomes" id="UP000887320">
    <property type="component" value="Unassembled WGS sequence"/>
</dbReference>
<reference evidence="1" key="1">
    <citation type="submission" date="2021-07" db="EMBL/GenBank/DDBJ databases">
        <authorList>
            <person name="Fernandez M."/>
            <person name="Pereira P."/>
            <person name="Torres Tejerizo G.A."/>
            <person name="Gonzalez P."/>
            <person name="Agostini E."/>
        </authorList>
    </citation>
    <scope>NUCLEOTIDE SEQUENCE</scope>
    <source>
        <strain evidence="1">SFC 500-1A</strain>
    </source>
</reference>
<organism evidence="1 2">
    <name type="scientific">Acinetobacter guillouiae</name>
    <name type="common">Acinetobacter genomosp. 11</name>
    <dbReference type="NCBI Taxonomy" id="106649"/>
    <lineage>
        <taxon>Bacteria</taxon>
        <taxon>Pseudomonadati</taxon>
        <taxon>Pseudomonadota</taxon>
        <taxon>Gammaproteobacteria</taxon>
        <taxon>Moraxellales</taxon>
        <taxon>Moraxellaceae</taxon>
        <taxon>Acinetobacter</taxon>
    </lineage>
</organism>
<dbReference type="InterPro" id="IPR046493">
    <property type="entry name" value="DUF6586"/>
</dbReference>
<name>A0A077KUY1_ACIGI</name>
<evidence type="ECO:0000313" key="2">
    <source>
        <dbReference type="Proteomes" id="UP000887320"/>
    </source>
</evidence>
<accession>A0A077KUY1</accession>
<comment type="caution">
    <text evidence="1">The sequence shown here is derived from an EMBL/GenBank/DDBJ whole genome shotgun (WGS) entry which is preliminary data.</text>
</comment>
<dbReference type="AlphaFoldDB" id="A0A077KUY1"/>
<proteinExistence type="predicted"/>
<evidence type="ECO:0000313" key="1">
    <source>
        <dbReference type="EMBL" id="MCF0264712.1"/>
    </source>
</evidence>
<dbReference type="RefSeq" id="WP_004718012.1">
    <property type="nucleotide sequence ID" value="NZ_AP014630.1"/>
</dbReference>
<dbReference type="KEGG" id="agu:AS4_04860"/>
<protein>
    <submittedName>
        <fullName evidence="1">Uncharacterized protein</fullName>
    </submittedName>
</protein>